<name>A0ABD1YGE0_9MARC</name>
<gene>
    <name evidence="2" type="ORF">R1flu_014421</name>
</gene>
<proteinExistence type="predicted"/>
<keyword evidence="3" id="KW-1185">Reference proteome</keyword>
<accession>A0ABD1YGE0</accession>
<protein>
    <submittedName>
        <fullName evidence="2">Uncharacterized protein</fullName>
    </submittedName>
</protein>
<dbReference type="Proteomes" id="UP001605036">
    <property type="component" value="Unassembled WGS sequence"/>
</dbReference>
<evidence type="ECO:0000256" key="1">
    <source>
        <dbReference type="SAM" id="MobiDB-lite"/>
    </source>
</evidence>
<reference evidence="2 3" key="1">
    <citation type="submission" date="2024-09" db="EMBL/GenBank/DDBJ databases">
        <title>Chromosome-scale assembly of Riccia fluitans.</title>
        <authorList>
            <person name="Paukszto L."/>
            <person name="Sawicki J."/>
            <person name="Karawczyk K."/>
            <person name="Piernik-Szablinska J."/>
            <person name="Szczecinska M."/>
            <person name="Mazdziarz M."/>
        </authorList>
    </citation>
    <scope>NUCLEOTIDE SEQUENCE [LARGE SCALE GENOMIC DNA]</scope>
    <source>
        <strain evidence="2">Rf_01</strain>
        <tissue evidence="2">Aerial parts of the thallus</tissue>
    </source>
</reference>
<dbReference type="EMBL" id="JBHFFA010000004">
    <property type="protein sequence ID" value="KAL2629735.1"/>
    <property type="molecule type" value="Genomic_DNA"/>
</dbReference>
<evidence type="ECO:0000313" key="2">
    <source>
        <dbReference type="EMBL" id="KAL2629735.1"/>
    </source>
</evidence>
<dbReference type="AlphaFoldDB" id="A0ABD1YGE0"/>
<organism evidence="2 3">
    <name type="scientific">Riccia fluitans</name>
    <dbReference type="NCBI Taxonomy" id="41844"/>
    <lineage>
        <taxon>Eukaryota</taxon>
        <taxon>Viridiplantae</taxon>
        <taxon>Streptophyta</taxon>
        <taxon>Embryophyta</taxon>
        <taxon>Marchantiophyta</taxon>
        <taxon>Marchantiopsida</taxon>
        <taxon>Marchantiidae</taxon>
        <taxon>Marchantiales</taxon>
        <taxon>Ricciaceae</taxon>
        <taxon>Riccia</taxon>
    </lineage>
</organism>
<feature type="compositionally biased region" description="Basic and acidic residues" evidence="1">
    <location>
        <begin position="7"/>
        <end position="30"/>
    </location>
</feature>
<feature type="region of interest" description="Disordered" evidence="1">
    <location>
        <begin position="1"/>
        <end position="72"/>
    </location>
</feature>
<feature type="region of interest" description="Disordered" evidence="1">
    <location>
        <begin position="96"/>
        <end position="141"/>
    </location>
</feature>
<evidence type="ECO:0000313" key="3">
    <source>
        <dbReference type="Proteomes" id="UP001605036"/>
    </source>
</evidence>
<comment type="caution">
    <text evidence="2">The sequence shown here is derived from an EMBL/GenBank/DDBJ whole genome shotgun (WGS) entry which is preliminary data.</text>
</comment>
<sequence>MTQNDEAEARRTGNFSEEGRRTCGRDEVTKKPPHSSHAPVAKEGGTNRRPGKTANPTYNADMSETAKDRKAAGARLATVSNYDQVEAERHAMTKIADAWHHGNGGGRNRSKPPNHYTNSLPGVNIQERRRGSDDTSEQPIR</sequence>